<dbReference type="Gene3D" id="1.25.40.10">
    <property type="entry name" value="Tetratricopeptide repeat domain"/>
    <property type="match status" value="1"/>
</dbReference>
<feature type="region of interest" description="Disordered" evidence="1">
    <location>
        <begin position="98"/>
        <end position="120"/>
    </location>
</feature>
<accession>A0A495JHB9</accession>
<sequence>MPRHPETEITPNTLLSEARERLASPRRRGQCMSRAELADAVNTALDQLYPGRDLAAHYVDFRWVGKLERGESRWPSEERRSALCLVLGAATDTDLDLYIPRRTGTGGAPRSSEAHPPPGSWDETMYQLRAQWHLLVQNDKLFGPEYALIGVTAQLMLLDRLLGDVPPSIRPSLVRLAAQYAESAAWLNQSLNDAPAAQHWTGKALTWTNQIADPTMTAWAMYRSSQHWLIAGKPHRAVEQAEAAMVQDKKVPSPVRAALRVQHAHALATVGEHREAMQLLDDAHRWAADRGPGKPEGEHGSYCTSGYIEVHRGTCLRLGQRPEEAIAVLDAALPSIPSLHRQDFTSALLTKAAAHVAADQPDQAAATARIALPVARRAGSRRILHQLALIGSAVDEHRHLADVRAFLDDLVETA</sequence>
<comment type="caution">
    <text evidence="2">The sequence shown here is derived from an EMBL/GenBank/DDBJ whole genome shotgun (WGS) entry which is preliminary data.</text>
</comment>
<evidence type="ECO:0000313" key="2">
    <source>
        <dbReference type="EMBL" id="RKR88396.1"/>
    </source>
</evidence>
<organism evidence="2 3">
    <name type="scientific">Micromonospora pisi</name>
    <dbReference type="NCBI Taxonomy" id="589240"/>
    <lineage>
        <taxon>Bacteria</taxon>
        <taxon>Bacillati</taxon>
        <taxon>Actinomycetota</taxon>
        <taxon>Actinomycetes</taxon>
        <taxon>Micromonosporales</taxon>
        <taxon>Micromonosporaceae</taxon>
        <taxon>Micromonospora</taxon>
    </lineage>
</organism>
<reference evidence="2 3" key="1">
    <citation type="submission" date="2018-10" db="EMBL/GenBank/DDBJ databases">
        <title>Sequencing the genomes of 1000 actinobacteria strains.</title>
        <authorList>
            <person name="Klenk H.-P."/>
        </authorList>
    </citation>
    <scope>NUCLEOTIDE SEQUENCE [LARGE SCALE GENOMIC DNA]</scope>
    <source>
        <strain evidence="2 3">DSM 45175</strain>
    </source>
</reference>
<evidence type="ECO:0000256" key="1">
    <source>
        <dbReference type="SAM" id="MobiDB-lite"/>
    </source>
</evidence>
<name>A0A495JHB9_9ACTN</name>
<protein>
    <recommendedName>
        <fullName evidence="4">XRE family transcriptional regulator</fullName>
    </recommendedName>
</protein>
<evidence type="ECO:0008006" key="4">
    <source>
        <dbReference type="Google" id="ProtNLM"/>
    </source>
</evidence>
<keyword evidence="3" id="KW-1185">Reference proteome</keyword>
<dbReference type="OrthoDB" id="4498779at2"/>
<proteinExistence type="predicted"/>
<gene>
    <name evidence="2" type="ORF">BDK92_2717</name>
</gene>
<dbReference type="InterPro" id="IPR011990">
    <property type="entry name" value="TPR-like_helical_dom_sf"/>
</dbReference>
<evidence type="ECO:0000313" key="3">
    <source>
        <dbReference type="Proteomes" id="UP000277671"/>
    </source>
</evidence>
<dbReference type="AlphaFoldDB" id="A0A495JHB9"/>
<dbReference type="SUPFAM" id="SSF48452">
    <property type="entry name" value="TPR-like"/>
    <property type="match status" value="1"/>
</dbReference>
<dbReference type="EMBL" id="RBKT01000001">
    <property type="protein sequence ID" value="RKR88396.1"/>
    <property type="molecule type" value="Genomic_DNA"/>
</dbReference>
<dbReference type="Proteomes" id="UP000277671">
    <property type="component" value="Unassembled WGS sequence"/>
</dbReference>
<dbReference type="RefSeq" id="WP_147456993.1">
    <property type="nucleotide sequence ID" value="NZ_RBKT01000001.1"/>
</dbReference>